<proteinExistence type="inferred from homology"/>
<feature type="transmembrane region" description="Helical" evidence="5">
    <location>
        <begin position="494"/>
        <end position="515"/>
    </location>
</feature>
<dbReference type="AlphaFoldDB" id="A0A7K1V430"/>
<comment type="caution">
    <text evidence="7">The sequence shown here is derived from an EMBL/GenBank/DDBJ whole genome shotgun (WGS) entry which is preliminary data.</text>
</comment>
<evidence type="ECO:0000256" key="2">
    <source>
        <dbReference type="ARBA" id="ARBA00022692"/>
    </source>
</evidence>
<evidence type="ECO:0000256" key="5">
    <source>
        <dbReference type="RuleBase" id="RU363032"/>
    </source>
</evidence>
<dbReference type="GO" id="GO:0005886">
    <property type="term" value="C:plasma membrane"/>
    <property type="evidence" value="ECO:0007669"/>
    <property type="project" value="UniProtKB-SubCell"/>
</dbReference>
<comment type="similarity">
    <text evidence="5">Belongs to the binding-protein-dependent transport system permease family.</text>
</comment>
<evidence type="ECO:0000313" key="8">
    <source>
        <dbReference type="Proteomes" id="UP000466794"/>
    </source>
</evidence>
<feature type="transmembrane region" description="Helical" evidence="5">
    <location>
        <begin position="552"/>
        <end position="571"/>
    </location>
</feature>
<dbReference type="EMBL" id="WRPP01000006">
    <property type="protein sequence ID" value="MVU81366.1"/>
    <property type="molecule type" value="Genomic_DNA"/>
</dbReference>
<dbReference type="PANTHER" id="PTHR42744">
    <property type="entry name" value="BINDING-PROTEIN-DEPENDENT TRANSPORT SYSTEMS INNER MEMBRANE COMPONENT"/>
    <property type="match status" value="1"/>
</dbReference>
<keyword evidence="3 5" id="KW-1133">Transmembrane helix</keyword>
<reference evidence="7 8" key="1">
    <citation type="submission" date="2019-12" db="EMBL/GenBank/DDBJ databases">
        <title>Nocardia sp. nov. ET3-3 isolated from soil.</title>
        <authorList>
            <person name="Kanchanasin P."/>
            <person name="Tanasupawat S."/>
            <person name="Yuki M."/>
            <person name="Kudo T."/>
        </authorList>
    </citation>
    <scope>NUCLEOTIDE SEQUENCE [LARGE SCALE GENOMIC DNA]</scope>
    <source>
        <strain evidence="7 8">ET3-3</strain>
    </source>
</reference>
<dbReference type="GO" id="GO:0055085">
    <property type="term" value="P:transmembrane transport"/>
    <property type="evidence" value="ECO:0007669"/>
    <property type="project" value="InterPro"/>
</dbReference>
<feature type="transmembrane region" description="Helical" evidence="5">
    <location>
        <begin position="339"/>
        <end position="358"/>
    </location>
</feature>
<keyword evidence="4 5" id="KW-0472">Membrane</keyword>
<dbReference type="SUPFAM" id="SSF161098">
    <property type="entry name" value="MetI-like"/>
    <property type="match status" value="2"/>
</dbReference>
<dbReference type="InterPro" id="IPR035906">
    <property type="entry name" value="MetI-like_sf"/>
</dbReference>
<evidence type="ECO:0000256" key="1">
    <source>
        <dbReference type="ARBA" id="ARBA00004141"/>
    </source>
</evidence>
<keyword evidence="2 5" id="KW-0812">Transmembrane</keyword>
<dbReference type="InterPro" id="IPR000515">
    <property type="entry name" value="MetI-like"/>
</dbReference>
<feature type="transmembrane region" description="Helical" evidence="5">
    <location>
        <begin position="452"/>
        <end position="473"/>
    </location>
</feature>
<feature type="transmembrane region" description="Helical" evidence="5">
    <location>
        <begin position="249"/>
        <end position="268"/>
    </location>
</feature>
<dbReference type="RefSeq" id="WP_157390958.1">
    <property type="nucleotide sequence ID" value="NZ_WRPP01000006.1"/>
</dbReference>
<feature type="domain" description="ABC transmembrane type-1" evidence="6">
    <location>
        <begin position="73"/>
        <end position="267"/>
    </location>
</feature>
<feature type="transmembrane region" description="Helical" evidence="5">
    <location>
        <begin position="111"/>
        <end position="135"/>
    </location>
</feature>
<dbReference type="Pfam" id="PF00528">
    <property type="entry name" value="BPD_transp_1"/>
    <property type="match status" value="2"/>
</dbReference>
<feature type="transmembrane region" description="Helical" evidence="5">
    <location>
        <begin position="141"/>
        <end position="163"/>
    </location>
</feature>
<gene>
    <name evidence="7" type="ORF">GPX89_29500</name>
</gene>
<feature type="transmembrane region" description="Helical" evidence="5">
    <location>
        <begin position="78"/>
        <end position="99"/>
    </location>
</feature>
<dbReference type="Gene3D" id="1.10.3720.10">
    <property type="entry name" value="MetI-like"/>
    <property type="match status" value="2"/>
</dbReference>
<name>A0A7K1V430_9NOCA</name>
<evidence type="ECO:0000256" key="3">
    <source>
        <dbReference type="ARBA" id="ARBA00022989"/>
    </source>
</evidence>
<dbReference type="Proteomes" id="UP000466794">
    <property type="component" value="Unassembled WGS sequence"/>
</dbReference>
<feature type="transmembrane region" description="Helical" evidence="5">
    <location>
        <begin position="191"/>
        <end position="215"/>
    </location>
</feature>
<keyword evidence="5" id="KW-0813">Transport</keyword>
<protein>
    <submittedName>
        <fullName evidence="7">ABC transporter permease subunit</fullName>
    </submittedName>
</protein>
<accession>A0A7K1V430</accession>
<dbReference type="PROSITE" id="PS50928">
    <property type="entry name" value="ABC_TM1"/>
    <property type="match status" value="2"/>
</dbReference>
<sequence length="585" mass="63513">MSLDIAIPNAPKTSPEIRRARTGLRPADYLLLTAGVILTLLVVKLFRDISVPWVPGDSPDTVSTDPSNLPYYAARTTLRMFVGLGASFLFTLVVGQWAAHSRRAEKVLIPMLDILQSVPVLALVSITVTAFIALFPGSYLGAEAACVFAIFTAQAWNMTFAYYQALRNMPRELDESARMMRLTRWQRLTQLEIPAAMIPMIWNGMMSFGGAWFMLASSEVISVSGSDQALPGMGSFIAAATSQAAVGKLMLGAVVMVLTIVAVNVLFWRPFTAWSERFRVENTEAALAPRSLVLDLLRRSTIPGRVAAALRPVGERVDRGMRIFGRATRSPYEARRGSLAGDAVFFAALFAALGWGAWTLARYFERTVGFAEFGPASLMGLASLTRVMVLLVVSTVVWVPVGVWIGMNPRICRFAQPVVQVMASFPAQFLYIFVVAGLTYTGISLNIGGTVLMALGAQWYVLFNVIAAAGQIPTDLREAMDDLGVHGRERWKSLILPAIAPGYVVGAITAFGGAWNATLVGEVVDSGNTHLEAFGLGAYITNATGNDQFAKVLLGTLVMSVVTVAINRLVWRRLQRTAETRFALV</sequence>
<feature type="transmembrane region" description="Helical" evidence="5">
    <location>
        <begin position="418"/>
        <end position="440"/>
    </location>
</feature>
<feature type="domain" description="ABC transmembrane type-1" evidence="6">
    <location>
        <begin position="384"/>
        <end position="570"/>
    </location>
</feature>
<keyword evidence="8" id="KW-1185">Reference proteome</keyword>
<dbReference type="CDD" id="cd06261">
    <property type="entry name" value="TM_PBP2"/>
    <property type="match status" value="2"/>
</dbReference>
<evidence type="ECO:0000259" key="6">
    <source>
        <dbReference type="PROSITE" id="PS50928"/>
    </source>
</evidence>
<evidence type="ECO:0000256" key="4">
    <source>
        <dbReference type="ARBA" id="ARBA00023136"/>
    </source>
</evidence>
<organism evidence="7 8">
    <name type="scientific">Nocardia terrae</name>
    <dbReference type="NCBI Taxonomy" id="2675851"/>
    <lineage>
        <taxon>Bacteria</taxon>
        <taxon>Bacillati</taxon>
        <taxon>Actinomycetota</taxon>
        <taxon>Actinomycetes</taxon>
        <taxon>Mycobacteriales</taxon>
        <taxon>Nocardiaceae</taxon>
        <taxon>Nocardia</taxon>
    </lineage>
</organism>
<evidence type="ECO:0000313" key="7">
    <source>
        <dbReference type="EMBL" id="MVU81366.1"/>
    </source>
</evidence>
<feature type="transmembrane region" description="Helical" evidence="5">
    <location>
        <begin position="27"/>
        <end position="46"/>
    </location>
</feature>
<comment type="subcellular location">
    <subcellularLocation>
        <location evidence="5">Cell membrane</location>
        <topology evidence="5">Multi-pass membrane protein</topology>
    </subcellularLocation>
    <subcellularLocation>
        <location evidence="1">Membrane</location>
        <topology evidence="1">Multi-pass membrane protein</topology>
    </subcellularLocation>
</comment>
<dbReference type="PANTHER" id="PTHR42744:SF1">
    <property type="entry name" value="BINDING-PROTEIN-DEPENDENT TRANSPORT SYSTEMS INNER MEMBRANE COMPONENT"/>
    <property type="match status" value="1"/>
</dbReference>
<feature type="transmembrane region" description="Helical" evidence="5">
    <location>
        <begin position="378"/>
        <end position="406"/>
    </location>
</feature>